<dbReference type="KEGG" id="cant:NCTC13489_02061"/>
<dbReference type="PROSITE" id="PS51257">
    <property type="entry name" value="PROKAR_LIPOPROTEIN"/>
    <property type="match status" value="1"/>
</dbReference>
<dbReference type="RefSeq" id="WP_034717873.1">
    <property type="nucleotide sequence ID" value="NZ_FOIX01000001.1"/>
</dbReference>
<keyword evidence="3" id="KW-1185">Reference proteome</keyword>
<dbReference type="Proteomes" id="UP000028349">
    <property type="component" value="Unassembled WGS sequence"/>
</dbReference>
<evidence type="ECO:0000313" key="1">
    <source>
        <dbReference type="EMBL" id="KEY17937.1"/>
    </source>
</evidence>
<reference evidence="1 3" key="1">
    <citation type="submission" date="2014-07" db="EMBL/GenBank/DDBJ databases">
        <authorList>
            <person name="Pisani N.G."/>
            <person name="Newman J.D."/>
        </authorList>
    </citation>
    <scope>NUCLEOTIDE SEQUENCE [LARGE SCALE GENOMIC DNA]</scope>
    <source>
        <strain evidence="1 3">LMG 24720</strain>
    </source>
</reference>
<evidence type="ECO:0000313" key="4">
    <source>
        <dbReference type="Proteomes" id="UP000270036"/>
    </source>
</evidence>
<dbReference type="Proteomes" id="UP000270036">
    <property type="component" value="Chromosome"/>
</dbReference>
<accession>A0A3S4UMZ0</accession>
<evidence type="ECO:0008006" key="5">
    <source>
        <dbReference type="Google" id="ProtNLM"/>
    </source>
</evidence>
<dbReference type="STRING" id="266748.HY04_05225"/>
<protein>
    <recommendedName>
        <fullName evidence="5">DUF4595 domain-containing protein</fullName>
    </recommendedName>
</protein>
<evidence type="ECO:0000313" key="3">
    <source>
        <dbReference type="Proteomes" id="UP000028349"/>
    </source>
</evidence>
<name>A0A3S4UMZ0_9FLAO</name>
<proteinExistence type="predicted"/>
<sequence>MTNFLRAGICLIFGLIISCSSRDEEQENILVVPRTITSKSSSGESSSAYHYIDGNKLARVVSSNRTKVESFYTNKFITKTISYNELGEISATNNYEYANNKLSKVNTNIGILNYNIYYTWIDSNHVSIEDDKTRSVGSIDKTEVYLSNGNVVKTTRHLHIPNYYTIDEVNIVEDDVKSNPFKNVEGFSLIAFDIKTNLFYQSNNITKITTTRTGTIDGEPMAETYFKVFNHSFNSQMFPLNYTVNDSFGNSYTYEFTY</sequence>
<evidence type="ECO:0000313" key="2">
    <source>
        <dbReference type="EMBL" id="VEI00326.1"/>
    </source>
</evidence>
<dbReference type="AlphaFoldDB" id="A0A3S4UMZ0"/>
<dbReference type="EMBL" id="JPEP01000002">
    <property type="protein sequence ID" value="KEY17937.1"/>
    <property type="molecule type" value="Genomic_DNA"/>
</dbReference>
<organism evidence="2 4">
    <name type="scientific">Kaistella antarctica</name>
    <dbReference type="NCBI Taxonomy" id="266748"/>
    <lineage>
        <taxon>Bacteria</taxon>
        <taxon>Pseudomonadati</taxon>
        <taxon>Bacteroidota</taxon>
        <taxon>Flavobacteriia</taxon>
        <taxon>Flavobacteriales</taxon>
        <taxon>Weeksellaceae</taxon>
        <taxon>Chryseobacterium group</taxon>
        <taxon>Kaistella</taxon>
    </lineage>
</organism>
<dbReference type="EMBL" id="LR134441">
    <property type="protein sequence ID" value="VEI00326.1"/>
    <property type="molecule type" value="Genomic_DNA"/>
</dbReference>
<gene>
    <name evidence="1" type="ORF">HY04_05225</name>
    <name evidence="2" type="ORF">NCTC13489_02061</name>
</gene>
<dbReference type="OrthoDB" id="1444189at2"/>
<reference evidence="2 4" key="2">
    <citation type="submission" date="2018-12" db="EMBL/GenBank/DDBJ databases">
        <authorList>
            <consortium name="Pathogen Informatics"/>
        </authorList>
    </citation>
    <scope>NUCLEOTIDE SEQUENCE [LARGE SCALE GENOMIC DNA]</scope>
    <source>
        <strain evidence="2 4">NCTC13489</strain>
    </source>
</reference>